<dbReference type="AlphaFoldDB" id="A0A8J6XKB4"/>
<evidence type="ECO:0000313" key="2">
    <source>
        <dbReference type="Proteomes" id="UP000629098"/>
    </source>
</evidence>
<organism evidence="1 2">
    <name type="scientific">Iningainema tapete BLCC-T55</name>
    <dbReference type="NCBI Taxonomy" id="2748662"/>
    <lineage>
        <taxon>Bacteria</taxon>
        <taxon>Bacillati</taxon>
        <taxon>Cyanobacteriota</taxon>
        <taxon>Cyanophyceae</taxon>
        <taxon>Nostocales</taxon>
        <taxon>Scytonemataceae</taxon>
        <taxon>Iningainema tapete</taxon>
    </lineage>
</organism>
<comment type="caution">
    <text evidence="1">The sequence shown here is derived from an EMBL/GenBank/DDBJ whole genome shotgun (WGS) entry which is preliminary data.</text>
</comment>
<reference evidence="1" key="1">
    <citation type="submission" date="2020-09" db="EMBL/GenBank/DDBJ databases">
        <title>Iningainema tapete sp. nov. (Scytonemataceae, Cyanobacteria) from greenhouses in central Florida (USA) produces two types of nodularin with biosynthetic potential for microcystin-LR and anabaenopeptins.</title>
        <authorList>
            <person name="Berthold D.E."/>
            <person name="Lefler F.W."/>
            <person name="Huang I.-S."/>
            <person name="Abdulla H."/>
            <person name="Zimba P.V."/>
            <person name="Laughinghouse H.D. IV."/>
        </authorList>
    </citation>
    <scope>NUCLEOTIDE SEQUENCE</scope>
    <source>
        <strain evidence="1">BLCCT55</strain>
    </source>
</reference>
<dbReference type="Proteomes" id="UP000629098">
    <property type="component" value="Unassembled WGS sequence"/>
</dbReference>
<name>A0A8J6XKB4_9CYAN</name>
<gene>
    <name evidence="1" type="ORF">ICL16_38315</name>
</gene>
<sequence length="167" mass="18136">MTNTSAPIWTPVRKLFSFLVIFFISVTLFVTAPDVALAQGASPFEVGDLVFYEGNNCTQDIVFTYDSEKASDDNCQTSGTACYGDNDEARSLLITGFAKPGTRVKVYDSPSADTTDDYAIIDILPDLPPEGACVGTFEQSVIRPGYRISYVRKDGLDGKVSHVTVQP</sequence>
<proteinExistence type="predicted"/>
<dbReference type="RefSeq" id="WP_190836813.1">
    <property type="nucleotide sequence ID" value="NZ_CAWPPI010000118.1"/>
</dbReference>
<evidence type="ECO:0000313" key="1">
    <source>
        <dbReference type="EMBL" id="MBD2777744.1"/>
    </source>
</evidence>
<accession>A0A8J6XKB4</accession>
<keyword evidence="2" id="KW-1185">Reference proteome</keyword>
<protein>
    <submittedName>
        <fullName evidence="1">Uncharacterized protein</fullName>
    </submittedName>
</protein>
<dbReference type="EMBL" id="JACXAE010000118">
    <property type="protein sequence ID" value="MBD2777744.1"/>
    <property type="molecule type" value="Genomic_DNA"/>
</dbReference>